<evidence type="ECO:0000259" key="4">
    <source>
        <dbReference type="Pfam" id="PF25954"/>
    </source>
</evidence>
<dbReference type="InterPro" id="IPR058792">
    <property type="entry name" value="Beta-barrel_RND_2"/>
</dbReference>
<dbReference type="Pfam" id="PF25917">
    <property type="entry name" value="BSH_RND"/>
    <property type="match status" value="1"/>
</dbReference>
<feature type="transmembrane region" description="Helical" evidence="2">
    <location>
        <begin position="16"/>
        <end position="36"/>
    </location>
</feature>
<dbReference type="Gene3D" id="2.40.30.170">
    <property type="match status" value="1"/>
</dbReference>
<dbReference type="PATRIC" id="fig|396596.7.peg.5411"/>
<comment type="caution">
    <text evidence="5">The sequence shown here is derived from an EMBL/GenBank/DDBJ whole genome shotgun (WGS) entry which is preliminary data.</text>
</comment>
<evidence type="ECO:0000313" key="5">
    <source>
        <dbReference type="EMBL" id="EDT04115.1"/>
    </source>
</evidence>
<dbReference type="PANTHER" id="PTHR30469">
    <property type="entry name" value="MULTIDRUG RESISTANCE PROTEIN MDTA"/>
    <property type="match status" value="1"/>
</dbReference>
<dbReference type="InterPro" id="IPR006143">
    <property type="entry name" value="RND_pump_MFP"/>
</dbReference>
<evidence type="ECO:0000259" key="3">
    <source>
        <dbReference type="Pfam" id="PF25917"/>
    </source>
</evidence>
<organism evidence="5 6">
    <name type="scientific">Burkholderia ambifaria IOP40-10</name>
    <dbReference type="NCBI Taxonomy" id="396596"/>
    <lineage>
        <taxon>Bacteria</taxon>
        <taxon>Pseudomonadati</taxon>
        <taxon>Pseudomonadota</taxon>
        <taxon>Betaproteobacteria</taxon>
        <taxon>Burkholderiales</taxon>
        <taxon>Burkholderiaceae</taxon>
        <taxon>Burkholderia</taxon>
        <taxon>Burkholderia cepacia complex</taxon>
    </lineage>
</organism>
<dbReference type="Gene3D" id="2.40.50.100">
    <property type="match status" value="1"/>
</dbReference>
<protein>
    <submittedName>
        <fullName evidence="5">Efflux transporter, RND family, MFP subunit</fullName>
    </submittedName>
</protein>
<name>B1FE88_9BURK</name>
<dbReference type="Gene3D" id="2.40.420.20">
    <property type="match status" value="1"/>
</dbReference>
<feature type="domain" description="Multidrug resistance protein MdtA-like barrel-sandwich hybrid" evidence="3">
    <location>
        <begin position="83"/>
        <end position="219"/>
    </location>
</feature>
<feature type="domain" description="CusB-like beta-barrel" evidence="4">
    <location>
        <begin position="234"/>
        <end position="307"/>
    </location>
</feature>
<evidence type="ECO:0000256" key="1">
    <source>
        <dbReference type="ARBA" id="ARBA00009477"/>
    </source>
</evidence>
<gene>
    <name evidence="5" type="ORF">BamIOP4010DRAFT_2348</name>
</gene>
<dbReference type="NCBIfam" id="TIGR01730">
    <property type="entry name" value="RND_mfp"/>
    <property type="match status" value="1"/>
</dbReference>
<dbReference type="GO" id="GO:1990281">
    <property type="term" value="C:efflux pump complex"/>
    <property type="evidence" value="ECO:0007669"/>
    <property type="project" value="TreeGrafter"/>
</dbReference>
<dbReference type="InterPro" id="IPR058625">
    <property type="entry name" value="MdtA-like_BSH"/>
</dbReference>
<keyword evidence="2" id="KW-1133">Transmembrane helix</keyword>
<dbReference type="GO" id="GO:0015562">
    <property type="term" value="F:efflux transmembrane transporter activity"/>
    <property type="evidence" value="ECO:0007669"/>
    <property type="project" value="TreeGrafter"/>
</dbReference>
<dbReference type="Proteomes" id="UP000005463">
    <property type="component" value="Unassembled WGS sequence"/>
</dbReference>
<reference evidence="5 6" key="1">
    <citation type="submission" date="2008-03" db="EMBL/GenBank/DDBJ databases">
        <title>Sequencing of the draft genome and assembly of Burkholderia ambifaria IOP40-10.</title>
        <authorList>
            <consortium name="US DOE Joint Genome Institute (JGI-PGF)"/>
            <person name="Copeland A."/>
            <person name="Lucas S."/>
            <person name="Lapidus A."/>
            <person name="Glavina del Rio T."/>
            <person name="Dalin E."/>
            <person name="Tice H."/>
            <person name="Bruce D."/>
            <person name="Goodwin L."/>
            <person name="Pitluck S."/>
            <person name="Larimer F."/>
            <person name="Land M.L."/>
            <person name="Hauser L."/>
            <person name="Tiedje J."/>
            <person name="Richardson P."/>
        </authorList>
    </citation>
    <scope>NUCLEOTIDE SEQUENCE [LARGE SCALE GENOMIC DNA]</scope>
    <source>
        <strain evidence="5 6">IOP40-10</strain>
    </source>
</reference>
<dbReference type="PANTHER" id="PTHR30469:SF37">
    <property type="entry name" value="RAGD PROTEIN"/>
    <property type="match status" value="1"/>
</dbReference>
<dbReference type="Pfam" id="PF25954">
    <property type="entry name" value="Beta-barrel_RND_2"/>
    <property type="match status" value="1"/>
</dbReference>
<dbReference type="AlphaFoldDB" id="B1FE88"/>
<evidence type="ECO:0000313" key="6">
    <source>
        <dbReference type="Proteomes" id="UP000005463"/>
    </source>
</evidence>
<sequence>MSNEFTIQSPKRLRHLRTVGVIATLLATGIATIGIAERIHAKQLTARWSAEQAIPTVSAQPPSLGATDQALVLPGHLAAFVNAPIHARVSGYLRSWYADIGTPVKAGELLGLIDTPELDAQLSQARADLAVARADEVLAATTAARWSRMLQQDSVSRQDADEKTSDLAAKRAIVAARSANVRRLEALESFKRVVAPFDGVVTARKTDVGALISAGDNAGPALFAVSDVRRLRVYVSVPQSEAATIKPGMTATLSVPEHPGMRFSARLVDTDESIASASGTLLTQFTVDNHDGLLMPGEFAEVHLTSPSAPHTLQIPASALIFRHDGLQVAVVDAHHRAVLKPVQIATDFGNRVSIASGLAATDCVIDNPPDSLSSGDPVRLAAPTTRLSASNGEPVHG</sequence>
<evidence type="ECO:0000256" key="2">
    <source>
        <dbReference type="SAM" id="Phobius"/>
    </source>
</evidence>
<dbReference type="RefSeq" id="WP_006751540.1">
    <property type="nucleotide sequence ID" value="NZ_ABLC01000046.1"/>
</dbReference>
<keyword evidence="2" id="KW-0812">Transmembrane</keyword>
<comment type="similarity">
    <text evidence="1">Belongs to the membrane fusion protein (MFP) (TC 8.A.1) family.</text>
</comment>
<dbReference type="SUPFAM" id="SSF111369">
    <property type="entry name" value="HlyD-like secretion proteins"/>
    <property type="match status" value="1"/>
</dbReference>
<dbReference type="Gene3D" id="1.10.287.470">
    <property type="entry name" value="Helix hairpin bin"/>
    <property type="match status" value="1"/>
</dbReference>
<accession>B1FE88</accession>
<keyword evidence="2" id="KW-0472">Membrane</keyword>
<dbReference type="EMBL" id="ABLC01000046">
    <property type="protein sequence ID" value="EDT04115.1"/>
    <property type="molecule type" value="Genomic_DNA"/>
</dbReference>
<proteinExistence type="inferred from homology"/>